<evidence type="ECO:0000256" key="6">
    <source>
        <dbReference type="ARBA" id="ARBA00023136"/>
    </source>
</evidence>
<comment type="subcellular location">
    <subcellularLocation>
        <location evidence="1">Membrane</location>
        <topology evidence="1">Multi-pass membrane protein</topology>
    </subcellularLocation>
</comment>
<evidence type="ECO:0000313" key="10">
    <source>
        <dbReference type="EMBL" id="BCR89468.1"/>
    </source>
</evidence>
<feature type="region of interest" description="Disordered" evidence="7">
    <location>
        <begin position="1"/>
        <end position="37"/>
    </location>
</feature>
<dbReference type="Pfam" id="PF00324">
    <property type="entry name" value="AA_permease"/>
    <property type="match status" value="1"/>
</dbReference>
<dbReference type="RefSeq" id="XP_043137990.1">
    <property type="nucleotide sequence ID" value="XM_043280407.1"/>
</dbReference>
<keyword evidence="2" id="KW-0813">Transport</keyword>
<keyword evidence="3 8" id="KW-0812">Transmembrane</keyword>
<evidence type="ECO:0000256" key="3">
    <source>
        <dbReference type="ARBA" id="ARBA00022692"/>
    </source>
</evidence>
<dbReference type="PANTHER" id="PTHR43341">
    <property type="entry name" value="AMINO ACID PERMEASE"/>
    <property type="match status" value="1"/>
</dbReference>
<proteinExistence type="predicted"/>
<feature type="transmembrane region" description="Helical" evidence="8">
    <location>
        <begin position="247"/>
        <end position="266"/>
    </location>
</feature>
<dbReference type="InterPro" id="IPR004841">
    <property type="entry name" value="AA-permease/SLC12A_dom"/>
</dbReference>
<evidence type="ECO:0000256" key="1">
    <source>
        <dbReference type="ARBA" id="ARBA00004141"/>
    </source>
</evidence>
<feature type="transmembrane region" description="Helical" evidence="8">
    <location>
        <begin position="197"/>
        <end position="215"/>
    </location>
</feature>
<dbReference type="EMBL" id="AP024420">
    <property type="protein sequence ID" value="BCR89468.1"/>
    <property type="molecule type" value="Genomic_DNA"/>
</dbReference>
<feature type="transmembrane region" description="Helical" evidence="8">
    <location>
        <begin position="84"/>
        <end position="105"/>
    </location>
</feature>
<dbReference type="GO" id="GO:0015171">
    <property type="term" value="F:amino acid transmembrane transporter activity"/>
    <property type="evidence" value="ECO:0007669"/>
    <property type="project" value="TreeGrafter"/>
</dbReference>
<feature type="domain" description="Amino acid permease/ SLC12A" evidence="9">
    <location>
        <begin position="56"/>
        <end position="511"/>
    </location>
</feature>
<accession>A0A7R7VSP5</accession>
<dbReference type="GeneID" id="66983826"/>
<keyword evidence="11" id="KW-1185">Reference proteome</keyword>
<keyword evidence="6 8" id="KW-0472">Membrane</keyword>
<keyword evidence="5 8" id="KW-1133">Transmembrane helix</keyword>
<dbReference type="PANTHER" id="PTHR43341:SF45">
    <property type="entry name" value="AMINO ACID TRANSPORTER (EUROFUNG)"/>
    <property type="match status" value="1"/>
</dbReference>
<evidence type="ECO:0000313" key="11">
    <source>
        <dbReference type="Proteomes" id="UP000637239"/>
    </source>
</evidence>
<dbReference type="PIRSF" id="PIRSF006060">
    <property type="entry name" value="AA_transporter"/>
    <property type="match status" value="1"/>
</dbReference>
<feature type="transmembrane region" description="Helical" evidence="8">
    <location>
        <begin position="167"/>
        <end position="185"/>
    </location>
</feature>
<evidence type="ECO:0000256" key="5">
    <source>
        <dbReference type="ARBA" id="ARBA00022989"/>
    </source>
</evidence>
<keyword evidence="4" id="KW-0029">Amino-acid transport</keyword>
<feature type="transmembrane region" description="Helical" evidence="8">
    <location>
        <begin position="408"/>
        <end position="431"/>
    </location>
</feature>
<feature type="compositionally biased region" description="Polar residues" evidence="7">
    <location>
        <begin position="7"/>
        <end position="31"/>
    </location>
</feature>
<feature type="transmembrane region" description="Helical" evidence="8">
    <location>
        <begin position="312"/>
        <end position="331"/>
    </location>
</feature>
<evidence type="ECO:0000256" key="2">
    <source>
        <dbReference type="ARBA" id="ARBA00022448"/>
    </source>
</evidence>
<dbReference type="PROSITE" id="PS00218">
    <property type="entry name" value="AMINO_ACID_PERMEASE_1"/>
    <property type="match status" value="1"/>
</dbReference>
<dbReference type="InterPro" id="IPR004840">
    <property type="entry name" value="Amino_acid_permease_CS"/>
</dbReference>
<feature type="transmembrane region" description="Helical" evidence="8">
    <location>
        <begin position="379"/>
        <end position="396"/>
    </location>
</feature>
<evidence type="ECO:0000259" key="9">
    <source>
        <dbReference type="Pfam" id="PF00324"/>
    </source>
</evidence>
<dbReference type="GO" id="GO:0016020">
    <property type="term" value="C:membrane"/>
    <property type="evidence" value="ECO:0007669"/>
    <property type="project" value="UniProtKB-SubCell"/>
</dbReference>
<dbReference type="Proteomes" id="UP000637239">
    <property type="component" value="Chromosome 5"/>
</dbReference>
<reference evidence="10" key="1">
    <citation type="submission" date="2021-01" db="EMBL/GenBank/DDBJ databases">
        <authorList>
            <consortium name="Aspergillus chevalieri M1 genome sequencing consortium"/>
            <person name="Kazuki M."/>
            <person name="Futagami T."/>
        </authorList>
    </citation>
    <scope>NUCLEOTIDE SEQUENCE</scope>
    <source>
        <strain evidence="10">M1</strain>
    </source>
</reference>
<evidence type="ECO:0000256" key="8">
    <source>
        <dbReference type="SAM" id="Phobius"/>
    </source>
</evidence>
<reference evidence="10" key="2">
    <citation type="submission" date="2021-02" db="EMBL/GenBank/DDBJ databases">
        <title>Aspergillus chevalieri M1 genome sequence.</title>
        <authorList>
            <person name="Kadooka C."/>
            <person name="Mori K."/>
            <person name="Futagami T."/>
        </authorList>
    </citation>
    <scope>NUCLEOTIDE SEQUENCE</scope>
    <source>
        <strain evidence="10">M1</strain>
    </source>
</reference>
<sequence>MSDPSLDGSQATRNVNAESLSQDDQTPQSRNDLLPMNFSRETRPANKYGVMKPHQVTMMTIGAAIHTGLMLLPERSLTTGTGPVPIIIAYTFVGVVVYLVLCATGEVASWSPIQSTVAGHAVRFCDPALGFAIGWIYWLKYVVVVPNQLTAAASLISFWADGLRVNVGVWITAFLIIIIGANYYASPFFGTYEVVLSSFKILMVLGLVILCAVFADGSSPESLDWNDPNVHHKGVDWPEYLHAFCDTLPSATLAYLGSEMIGMAILQTQDPRKTTARAIRLTSYRIVVLNIVSIIVVVILGLHNLVKSKENGIHTLSAFVVAIQMAGIPVLPHIVNACILLFALSSATSGLHVATGTLYRMSLDKKAPACLSFTDRRGIPISGLCLSSCLATLAYLNVFADSKFLFRYFMNLVTMLSILTWVSILATHLSFEQARRVQRIPEEILIFKAPLGQFGSWIALVSCVMIILFRTLSVFGHYSGVDYTAFITSYLGLPLYFSLIIGYKATTRCRKVDPAEAGLFNNAAPIDAPDSRSLSVGVEKTFDWHKQRVKHFVKLWVL</sequence>
<evidence type="ECO:0000256" key="7">
    <source>
        <dbReference type="SAM" id="MobiDB-lite"/>
    </source>
</evidence>
<evidence type="ECO:0000256" key="4">
    <source>
        <dbReference type="ARBA" id="ARBA00022970"/>
    </source>
</evidence>
<dbReference type="InterPro" id="IPR050524">
    <property type="entry name" value="APC_YAT"/>
</dbReference>
<dbReference type="KEGG" id="ache:ACHE_50666A"/>
<dbReference type="Gene3D" id="1.20.1740.10">
    <property type="entry name" value="Amino acid/polyamine transporter I"/>
    <property type="match status" value="1"/>
</dbReference>
<gene>
    <name evidence="10" type="ORF">ACHE_50666A</name>
</gene>
<feature type="transmembrane region" description="Helical" evidence="8">
    <location>
        <begin position="451"/>
        <end position="469"/>
    </location>
</feature>
<name>A0A7R7VSP5_ASPCH</name>
<feature type="transmembrane region" description="Helical" evidence="8">
    <location>
        <begin position="287"/>
        <end position="306"/>
    </location>
</feature>
<protein>
    <recommendedName>
        <fullName evidence="9">Amino acid permease/ SLC12A domain-containing protein</fullName>
    </recommendedName>
</protein>
<dbReference type="AlphaFoldDB" id="A0A7R7VSP5"/>
<organism evidence="10 11">
    <name type="scientific">Aspergillus chevalieri</name>
    <name type="common">Eurotium chevalieri</name>
    <dbReference type="NCBI Taxonomy" id="182096"/>
    <lineage>
        <taxon>Eukaryota</taxon>
        <taxon>Fungi</taxon>
        <taxon>Dikarya</taxon>
        <taxon>Ascomycota</taxon>
        <taxon>Pezizomycotina</taxon>
        <taxon>Eurotiomycetes</taxon>
        <taxon>Eurotiomycetidae</taxon>
        <taxon>Eurotiales</taxon>
        <taxon>Aspergillaceae</taxon>
        <taxon>Aspergillus</taxon>
        <taxon>Aspergillus subgen. Aspergillus</taxon>
    </lineage>
</organism>
<feature type="transmembrane region" description="Helical" evidence="8">
    <location>
        <begin position="481"/>
        <end position="503"/>
    </location>
</feature>